<reference evidence="4" key="1">
    <citation type="journal article" date="2020" name="Stud. Mycol.">
        <title>101 Dothideomycetes genomes: a test case for predicting lifestyles and emergence of pathogens.</title>
        <authorList>
            <person name="Haridas S."/>
            <person name="Albert R."/>
            <person name="Binder M."/>
            <person name="Bloem J."/>
            <person name="Labutti K."/>
            <person name="Salamov A."/>
            <person name="Andreopoulos B."/>
            <person name="Baker S."/>
            <person name="Barry K."/>
            <person name="Bills G."/>
            <person name="Bluhm B."/>
            <person name="Cannon C."/>
            <person name="Castanera R."/>
            <person name="Culley D."/>
            <person name="Daum C."/>
            <person name="Ezra D."/>
            <person name="Gonzalez J."/>
            <person name="Henrissat B."/>
            <person name="Kuo A."/>
            <person name="Liang C."/>
            <person name="Lipzen A."/>
            <person name="Lutzoni F."/>
            <person name="Magnuson J."/>
            <person name="Mondo S."/>
            <person name="Nolan M."/>
            <person name="Ohm R."/>
            <person name="Pangilinan J."/>
            <person name="Park H.-J."/>
            <person name="Ramirez L."/>
            <person name="Alfaro M."/>
            <person name="Sun H."/>
            <person name="Tritt A."/>
            <person name="Yoshinaga Y."/>
            <person name="Zwiers L.-H."/>
            <person name="Turgeon B."/>
            <person name="Goodwin S."/>
            <person name="Spatafora J."/>
            <person name="Crous P."/>
            <person name="Grigoriev I."/>
        </authorList>
    </citation>
    <scope>NUCLEOTIDE SEQUENCE</scope>
    <source>
        <strain evidence="4">CBS 121739</strain>
    </source>
</reference>
<sequence length="194" mass="20016">MKLPKLAILLCASPILAQSSEEELKSLLAAWSKIAPTITAPVTFVTEIPTRLMNVVQANKHSDPPPTSLMLAIFTGVPQTVLAQLVDPSARASIASEFAAGNTPDWYNELPSGVKSYVQSINEAIKTGGNDYTPPVPDATGAAGGQADSGDGNEATGGDDDESGGSRVEGLWGGSMRMAGISIVIVGLLVLVVL</sequence>
<evidence type="ECO:0000256" key="3">
    <source>
        <dbReference type="SAM" id="SignalP"/>
    </source>
</evidence>
<keyword evidence="2" id="KW-0472">Membrane</keyword>
<keyword evidence="5" id="KW-1185">Reference proteome</keyword>
<evidence type="ECO:0000256" key="1">
    <source>
        <dbReference type="SAM" id="MobiDB-lite"/>
    </source>
</evidence>
<keyword evidence="2" id="KW-1133">Transmembrane helix</keyword>
<dbReference type="RefSeq" id="XP_033598924.1">
    <property type="nucleotide sequence ID" value="XM_033747183.1"/>
</dbReference>
<proteinExistence type="predicted"/>
<organism evidence="4 5">
    <name type="scientific">Pseudovirgaria hyperparasitica</name>
    <dbReference type="NCBI Taxonomy" id="470096"/>
    <lineage>
        <taxon>Eukaryota</taxon>
        <taxon>Fungi</taxon>
        <taxon>Dikarya</taxon>
        <taxon>Ascomycota</taxon>
        <taxon>Pezizomycotina</taxon>
        <taxon>Dothideomycetes</taxon>
        <taxon>Dothideomycetes incertae sedis</taxon>
        <taxon>Acrospermales</taxon>
        <taxon>Acrospermaceae</taxon>
        <taxon>Pseudovirgaria</taxon>
    </lineage>
</organism>
<dbReference type="Proteomes" id="UP000799437">
    <property type="component" value="Unassembled WGS sequence"/>
</dbReference>
<feature type="region of interest" description="Disordered" evidence="1">
    <location>
        <begin position="128"/>
        <end position="169"/>
    </location>
</feature>
<evidence type="ECO:0000256" key="2">
    <source>
        <dbReference type="SAM" id="Phobius"/>
    </source>
</evidence>
<feature type="chain" id="PRO_5025609509" evidence="3">
    <location>
        <begin position="18"/>
        <end position="194"/>
    </location>
</feature>
<dbReference type="EMBL" id="ML996575">
    <property type="protein sequence ID" value="KAF2756473.1"/>
    <property type="molecule type" value="Genomic_DNA"/>
</dbReference>
<name>A0A6A6W1Q7_9PEZI</name>
<feature type="compositionally biased region" description="Low complexity" evidence="1">
    <location>
        <begin position="138"/>
        <end position="152"/>
    </location>
</feature>
<accession>A0A6A6W1Q7</accession>
<protein>
    <submittedName>
        <fullName evidence="4">Uncharacterized protein</fullName>
    </submittedName>
</protein>
<dbReference type="AlphaFoldDB" id="A0A6A6W1Q7"/>
<evidence type="ECO:0000313" key="4">
    <source>
        <dbReference type="EMBL" id="KAF2756473.1"/>
    </source>
</evidence>
<feature type="signal peptide" evidence="3">
    <location>
        <begin position="1"/>
        <end position="17"/>
    </location>
</feature>
<feature type="transmembrane region" description="Helical" evidence="2">
    <location>
        <begin position="171"/>
        <end position="193"/>
    </location>
</feature>
<evidence type="ECO:0000313" key="5">
    <source>
        <dbReference type="Proteomes" id="UP000799437"/>
    </source>
</evidence>
<keyword evidence="3" id="KW-0732">Signal</keyword>
<gene>
    <name evidence="4" type="ORF">EJ05DRAFT_501978</name>
</gene>
<dbReference type="OrthoDB" id="5419608at2759"/>
<keyword evidence="2" id="KW-0812">Transmembrane</keyword>
<dbReference type="GeneID" id="54488237"/>